<accession>A0A4Y8LU62</accession>
<dbReference type="RefSeq" id="WP_135153526.1">
    <property type="nucleotide sequence ID" value="NZ_SOMN01000029.1"/>
</dbReference>
<proteinExistence type="predicted"/>
<keyword evidence="3" id="KW-1185">Reference proteome</keyword>
<evidence type="ECO:0000259" key="1">
    <source>
        <dbReference type="Pfam" id="PF20279"/>
    </source>
</evidence>
<comment type="caution">
    <text evidence="2">The sequence shown here is derived from an EMBL/GenBank/DDBJ whole genome shotgun (WGS) entry which is preliminary data.</text>
</comment>
<name>A0A4Y8LU62_9BACL</name>
<evidence type="ECO:0000313" key="3">
    <source>
        <dbReference type="Proteomes" id="UP000297900"/>
    </source>
</evidence>
<dbReference type="InterPro" id="IPR046917">
    <property type="entry name" value="ABC-3C_CTD12"/>
</dbReference>
<evidence type="ECO:0000313" key="2">
    <source>
        <dbReference type="EMBL" id="TFE23994.1"/>
    </source>
</evidence>
<reference evidence="2 3" key="1">
    <citation type="submission" date="2019-03" db="EMBL/GenBank/DDBJ databases">
        <title>Cohnella endophytica sp. nov., a novel endophytic bacterium isolated from bark of Sonneratia apetala.</title>
        <authorList>
            <person name="Tuo L."/>
        </authorList>
    </citation>
    <scope>NUCLEOTIDE SEQUENCE [LARGE SCALE GENOMIC DNA]</scope>
    <source>
        <strain evidence="2 3">CCTCC AB 208254</strain>
    </source>
</reference>
<sequence>MLRNKINIDGNGNITAGGDINLTFQETNIPLRFFDEDIKEVILKFSQVAKHKVEVTDEVNRIKAEVKNQINLLSQEYFESIINGSMCYFQQIEDFLKAPRNSTLLKMYEDTIFELNQIITIRRDEFKKFDYIFECLYNFILTNNKAELKTDRRLIWVMLHYMYWKCDIGEGGEC</sequence>
<dbReference type="Proteomes" id="UP000297900">
    <property type="component" value="Unassembled WGS sequence"/>
</dbReference>
<dbReference type="AlphaFoldDB" id="A0A4Y8LU62"/>
<gene>
    <name evidence="2" type="ORF">E2980_17440</name>
</gene>
<feature type="domain" description="ABC-three component systems C-terminal" evidence="1">
    <location>
        <begin position="28"/>
        <end position="169"/>
    </location>
</feature>
<protein>
    <recommendedName>
        <fullName evidence="1">ABC-three component systems C-terminal domain-containing protein</fullName>
    </recommendedName>
</protein>
<organism evidence="2 3">
    <name type="scientific">Cohnella luojiensis</name>
    <dbReference type="NCBI Taxonomy" id="652876"/>
    <lineage>
        <taxon>Bacteria</taxon>
        <taxon>Bacillati</taxon>
        <taxon>Bacillota</taxon>
        <taxon>Bacilli</taxon>
        <taxon>Bacillales</taxon>
        <taxon>Paenibacillaceae</taxon>
        <taxon>Cohnella</taxon>
    </lineage>
</organism>
<dbReference type="OrthoDB" id="7820209at2"/>
<dbReference type="Pfam" id="PF20279">
    <property type="entry name" value="CTD12"/>
    <property type="match status" value="1"/>
</dbReference>
<dbReference type="EMBL" id="SOMN01000029">
    <property type="protein sequence ID" value="TFE23994.1"/>
    <property type="molecule type" value="Genomic_DNA"/>
</dbReference>